<feature type="domain" description="Acyltransferase 3" evidence="10">
    <location>
        <begin position="13"/>
        <end position="344"/>
    </location>
</feature>
<keyword evidence="5 9" id="KW-1133">Transmembrane helix</keyword>
<evidence type="ECO:0000256" key="8">
    <source>
        <dbReference type="SAM" id="MobiDB-lite"/>
    </source>
</evidence>
<sequence>MIMKRLMKSRYITGFDGIRTLAVIGVIFYHLLPTKMAGGYLGVPIFFVVSGYLITDLLQQEWQQNGTIKVGQFYLRRMRRLYPAMVVMLIAAAAYITVFQQNLLNNLRGVVLSSLLYYNNWWQINQGLSYFDNFSGGSPFTHIWSLAVEGQFYLFWPVAYLLMKKFLKQKWILRLLGGLTLVSILLMAFLYAPGADPTRVYYGTDTRLFSILMGGLLAFVWPSTHLRENIPRQAKMVLNIAGAVALLGLMGSLFFLADHYAFVYYGGMVLTSLLAVILVAVVAHPGASWNKWLTNPIFTWIGKRSYGIYLYQFPIMIFFEDKLKNLSDHVFLYTLIELVLILGISELSYRLIERPFLRREITWQSTWQSLRQPLQKGARWVIPTLLVTLIAIVGLATAPSNQVSAQQQALQEQIAKNKQQAAERREKAKADAKKQTTETTETSEKTESTEKPDAATTKLAQYYGLTDAQLQEVQKIPITAFGDSVMLGAGAELQELFPKLVLDAEEGRQLYASVDEVKKMADEGLLTDTILVGLGTNGPFTETQFAEFMKALGNRKVYWMTMRDPNSRWQNQVNASLQQMADKYDNLTLIDWYQAANDHPEWFYDDSVHVNGEGRAAYASLVAQSLLK</sequence>
<dbReference type="InterPro" id="IPR036514">
    <property type="entry name" value="SGNH_hydro_sf"/>
</dbReference>
<organism evidence="11 12">
    <name type="scientific">Enterococcus canis</name>
    <dbReference type="NCBI Taxonomy" id="214095"/>
    <lineage>
        <taxon>Bacteria</taxon>
        <taxon>Bacillati</taxon>
        <taxon>Bacillota</taxon>
        <taxon>Bacilli</taxon>
        <taxon>Lactobacillales</taxon>
        <taxon>Enterococcaceae</taxon>
        <taxon>Enterococcus</taxon>
    </lineage>
</organism>
<dbReference type="STRING" id="214095.RU97_GL002126"/>
<evidence type="ECO:0000313" key="11">
    <source>
        <dbReference type="EMBL" id="OJG18053.1"/>
    </source>
</evidence>
<dbReference type="CDD" id="cd01840">
    <property type="entry name" value="SGNH_hydrolase_yrhL_like"/>
    <property type="match status" value="1"/>
</dbReference>
<feature type="transmembrane region" description="Helical" evidence="9">
    <location>
        <begin position="175"/>
        <end position="194"/>
    </location>
</feature>
<feature type="transmembrane region" description="Helical" evidence="9">
    <location>
        <begin position="38"/>
        <end position="59"/>
    </location>
</feature>
<evidence type="ECO:0000256" key="9">
    <source>
        <dbReference type="SAM" id="Phobius"/>
    </source>
</evidence>
<dbReference type="Pfam" id="PF01757">
    <property type="entry name" value="Acyl_transf_3"/>
    <property type="match status" value="1"/>
</dbReference>
<keyword evidence="6 9" id="KW-0472">Membrane</keyword>
<dbReference type="PANTHER" id="PTHR23028">
    <property type="entry name" value="ACETYLTRANSFERASE"/>
    <property type="match status" value="1"/>
</dbReference>
<keyword evidence="7 11" id="KW-0012">Acyltransferase</keyword>
<evidence type="ECO:0000256" key="1">
    <source>
        <dbReference type="ARBA" id="ARBA00004651"/>
    </source>
</evidence>
<feature type="region of interest" description="Disordered" evidence="8">
    <location>
        <begin position="416"/>
        <end position="453"/>
    </location>
</feature>
<dbReference type="GO" id="GO:0005886">
    <property type="term" value="C:plasma membrane"/>
    <property type="evidence" value="ECO:0007669"/>
    <property type="project" value="UniProtKB-SubCell"/>
</dbReference>
<dbReference type="SUPFAM" id="SSF52266">
    <property type="entry name" value="SGNH hydrolase"/>
    <property type="match status" value="1"/>
</dbReference>
<keyword evidence="3 11" id="KW-0808">Transferase</keyword>
<comment type="caution">
    <text evidence="11">The sequence shown here is derived from an EMBL/GenBank/DDBJ whole genome shotgun (WGS) entry which is preliminary data.</text>
</comment>
<dbReference type="GO" id="GO:0009103">
    <property type="term" value="P:lipopolysaccharide biosynthetic process"/>
    <property type="evidence" value="ECO:0007669"/>
    <property type="project" value="TreeGrafter"/>
</dbReference>
<evidence type="ECO:0000256" key="7">
    <source>
        <dbReference type="ARBA" id="ARBA00023315"/>
    </source>
</evidence>
<name>A0A1L8RE94_9ENTE</name>
<proteinExistence type="predicted"/>
<feature type="transmembrane region" description="Helical" evidence="9">
    <location>
        <begin position="12"/>
        <end position="32"/>
    </location>
</feature>
<gene>
    <name evidence="11" type="ORF">RU97_GL002126</name>
</gene>
<feature type="transmembrane region" description="Helical" evidence="9">
    <location>
        <begin position="143"/>
        <end position="163"/>
    </location>
</feature>
<evidence type="ECO:0000313" key="12">
    <source>
        <dbReference type="Proteomes" id="UP000181884"/>
    </source>
</evidence>
<feature type="transmembrane region" description="Helical" evidence="9">
    <location>
        <begin position="331"/>
        <end position="349"/>
    </location>
</feature>
<evidence type="ECO:0000259" key="10">
    <source>
        <dbReference type="Pfam" id="PF01757"/>
    </source>
</evidence>
<feature type="transmembrane region" description="Helical" evidence="9">
    <location>
        <begin position="206"/>
        <end position="224"/>
    </location>
</feature>
<evidence type="ECO:0000256" key="6">
    <source>
        <dbReference type="ARBA" id="ARBA00023136"/>
    </source>
</evidence>
<feature type="transmembrane region" description="Helical" evidence="9">
    <location>
        <begin position="297"/>
        <end position="319"/>
    </location>
</feature>
<feature type="transmembrane region" description="Helical" evidence="9">
    <location>
        <begin position="80"/>
        <end position="98"/>
    </location>
</feature>
<dbReference type="EMBL" id="JXKH01000005">
    <property type="protein sequence ID" value="OJG18053.1"/>
    <property type="molecule type" value="Genomic_DNA"/>
</dbReference>
<keyword evidence="2" id="KW-1003">Cell membrane</keyword>
<protein>
    <submittedName>
        <fullName evidence="11">Acyltransferase</fullName>
    </submittedName>
</protein>
<feature type="compositionally biased region" description="Basic and acidic residues" evidence="8">
    <location>
        <begin position="421"/>
        <end position="453"/>
    </location>
</feature>
<reference evidence="11 12" key="1">
    <citation type="submission" date="2014-12" db="EMBL/GenBank/DDBJ databases">
        <title>Draft genome sequences of 29 type strains of Enterococci.</title>
        <authorList>
            <person name="Zhong Z."/>
            <person name="Sun Z."/>
            <person name="Liu W."/>
            <person name="Zhang W."/>
            <person name="Zhang H."/>
        </authorList>
    </citation>
    <scope>NUCLEOTIDE SEQUENCE [LARGE SCALE GENOMIC DNA]</scope>
    <source>
        <strain evidence="11 12">DSM 17029</strain>
    </source>
</reference>
<evidence type="ECO:0000256" key="3">
    <source>
        <dbReference type="ARBA" id="ARBA00022679"/>
    </source>
</evidence>
<keyword evidence="12" id="KW-1185">Reference proteome</keyword>
<evidence type="ECO:0000256" key="4">
    <source>
        <dbReference type="ARBA" id="ARBA00022692"/>
    </source>
</evidence>
<dbReference type="GO" id="GO:0016747">
    <property type="term" value="F:acyltransferase activity, transferring groups other than amino-acyl groups"/>
    <property type="evidence" value="ECO:0007669"/>
    <property type="project" value="InterPro"/>
</dbReference>
<dbReference type="InterPro" id="IPR002656">
    <property type="entry name" value="Acyl_transf_3_dom"/>
</dbReference>
<keyword evidence="4 9" id="KW-0812">Transmembrane</keyword>
<dbReference type="PANTHER" id="PTHR23028:SF53">
    <property type="entry name" value="ACYL_TRANSF_3 DOMAIN-CONTAINING PROTEIN"/>
    <property type="match status" value="1"/>
</dbReference>
<dbReference type="Proteomes" id="UP000181884">
    <property type="component" value="Unassembled WGS sequence"/>
</dbReference>
<dbReference type="InterPro" id="IPR050879">
    <property type="entry name" value="Acyltransferase_3"/>
</dbReference>
<evidence type="ECO:0000256" key="2">
    <source>
        <dbReference type="ARBA" id="ARBA00022475"/>
    </source>
</evidence>
<dbReference type="AlphaFoldDB" id="A0A1L8RE94"/>
<feature type="transmembrane region" description="Helical" evidence="9">
    <location>
        <begin position="262"/>
        <end position="285"/>
    </location>
</feature>
<feature type="transmembrane region" description="Helical" evidence="9">
    <location>
        <begin position="380"/>
        <end position="398"/>
    </location>
</feature>
<evidence type="ECO:0000256" key="5">
    <source>
        <dbReference type="ARBA" id="ARBA00022989"/>
    </source>
</evidence>
<accession>A0A1L8RE94</accession>
<dbReference type="Gene3D" id="3.40.50.1110">
    <property type="entry name" value="SGNH hydrolase"/>
    <property type="match status" value="1"/>
</dbReference>
<feature type="transmembrane region" description="Helical" evidence="9">
    <location>
        <begin position="236"/>
        <end position="256"/>
    </location>
</feature>
<comment type="subcellular location">
    <subcellularLocation>
        <location evidence="1">Cell membrane</location>
        <topology evidence="1">Multi-pass membrane protein</topology>
    </subcellularLocation>
</comment>